<evidence type="ECO:0000313" key="2">
    <source>
        <dbReference type="EMBL" id="KIJ34918.1"/>
    </source>
</evidence>
<dbReference type="Proteomes" id="UP000054279">
    <property type="component" value="Unassembled WGS sequence"/>
</dbReference>
<name>A0A0C9TX06_SPHS4</name>
<evidence type="ECO:0000256" key="1">
    <source>
        <dbReference type="SAM" id="MobiDB-lite"/>
    </source>
</evidence>
<feature type="region of interest" description="Disordered" evidence="1">
    <location>
        <begin position="300"/>
        <end position="352"/>
    </location>
</feature>
<organism evidence="2 3">
    <name type="scientific">Sphaerobolus stellatus (strain SS14)</name>
    <dbReference type="NCBI Taxonomy" id="990650"/>
    <lineage>
        <taxon>Eukaryota</taxon>
        <taxon>Fungi</taxon>
        <taxon>Dikarya</taxon>
        <taxon>Basidiomycota</taxon>
        <taxon>Agaricomycotina</taxon>
        <taxon>Agaricomycetes</taxon>
        <taxon>Phallomycetidae</taxon>
        <taxon>Geastrales</taxon>
        <taxon>Sphaerobolaceae</taxon>
        <taxon>Sphaerobolus</taxon>
    </lineage>
</organism>
<feature type="compositionally biased region" description="Basic and acidic residues" evidence="1">
    <location>
        <begin position="414"/>
        <end position="431"/>
    </location>
</feature>
<feature type="compositionally biased region" description="Polar residues" evidence="1">
    <location>
        <begin position="474"/>
        <end position="504"/>
    </location>
</feature>
<feature type="region of interest" description="Disordered" evidence="1">
    <location>
        <begin position="618"/>
        <end position="645"/>
    </location>
</feature>
<dbReference type="EMBL" id="KN837194">
    <property type="protein sequence ID" value="KIJ34918.1"/>
    <property type="molecule type" value="Genomic_DNA"/>
</dbReference>
<sequence>MSSEAIAMMEFQARVLKTRRVEIPQHRAMSTGGIHPEPGMHTIVPSLPHWQPGPYSISYPQTPPTPSESPMHHEAFLPPHHLSTHNANIGRVSSIPPTHGLYTLDNSIWNTRLAILPQHSPQQPVRSSGHASFPNIPPECISRENSLFGAGVVPNLTKQTTIQEGTSQYRVETVASTHKADKVIPEVIEILESDDEVELVSGASKDAVVVDENEVTIVDKATSTKEADGDGNLDFHGLFGSSPVPAPASLPKFPELALPDGTSAFMPSLATSVSAAAVPQGVPQVTSKLDSTVNAVEKASTSAQQQVSQPFVADKTRRRNDTASKRTANVPGIWKGKRKAGEVSSANGPSSKSAIAQKTIIPGFENAKWKLWETAVPPVVASGETVGLAASGPATTASHKTAASTKSKVKPPKTVKDDQEKDASKTKETTGAKEAGPSKVAKKVVAKKGSQPIPPLTVPTVVAPAPPPSTSVPQRGNTFISNSQPAKNQRAIETSSNQAVAPSKQNEKAPQASLAAPILSLPGPANDIVLSSRGSGSGSSTIPSASAISTSSLPGVSSKTSRNLSLVARLEMLRRALEGLHPPRDIEAPLVPLPVILLTMATGNAKDHVKIMNTVDQKTSTVAGSTSRKRKADEETGGEKKKKKT</sequence>
<protein>
    <submittedName>
        <fullName evidence="2">Uncharacterized protein</fullName>
    </submittedName>
</protein>
<feature type="region of interest" description="Disordered" evidence="1">
    <location>
        <begin position="390"/>
        <end position="509"/>
    </location>
</feature>
<feature type="region of interest" description="Disordered" evidence="1">
    <location>
        <begin position="530"/>
        <end position="561"/>
    </location>
</feature>
<reference evidence="2 3" key="1">
    <citation type="submission" date="2014-06" db="EMBL/GenBank/DDBJ databases">
        <title>Evolutionary Origins and Diversification of the Mycorrhizal Mutualists.</title>
        <authorList>
            <consortium name="DOE Joint Genome Institute"/>
            <consortium name="Mycorrhizal Genomics Consortium"/>
            <person name="Kohler A."/>
            <person name="Kuo A."/>
            <person name="Nagy L.G."/>
            <person name="Floudas D."/>
            <person name="Copeland A."/>
            <person name="Barry K.W."/>
            <person name="Cichocki N."/>
            <person name="Veneault-Fourrey C."/>
            <person name="LaButti K."/>
            <person name="Lindquist E.A."/>
            <person name="Lipzen A."/>
            <person name="Lundell T."/>
            <person name="Morin E."/>
            <person name="Murat C."/>
            <person name="Riley R."/>
            <person name="Ohm R."/>
            <person name="Sun H."/>
            <person name="Tunlid A."/>
            <person name="Henrissat B."/>
            <person name="Grigoriev I.V."/>
            <person name="Hibbett D.S."/>
            <person name="Martin F."/>
        </authorList>
    </citation>
    <scope>NUCLEOTIDE SEQUENCE [LARGE SCALE GENOMIC DNA]</scope>
    <source>
        <strain evidence="2 3">SS14</strain>
    </source>
</reference>
<proteinExistence type="predicted"/>
<feature type="compositionally biased region" description="Polar residues" evidence="1">
    <location>
        <begin position="300"/>
        <end position="309"/>
    </location>
</feature>
<keyword evidence="3" id="KW-1185">Reference proteome</keyword>
<accession>A0A0C9TX06</accession>
<gene>
    <name evidence="2" type="ORF">M422DRAFT_262881</name>
</gene>
<dbReference type="AlphaFoldDB" id="A0A0C9TX06"/>
<feature type="compositionally biased region" description="Low complexity" evidence="1">
    <location>
        <begin position="530"/>
        <end position="555"/>
    </location>
</feature>
<feature type="compositionally biased region" description="Low complexity" evidence="1">
    <location>
        <begin position="394"/>
        <end position="406"/>
    </location>
</feature>
<evidence type="ECO:0000313" key="3">
    <source>
        <dbReference type="Proteomes" id="UP000054279"/>
    </source>
</evidence>
<dbReference type="HOGENOM" id="CLU_424628_0_0_1"/>